<feature type="repeat" description="ANK" evidence="3">
    <location>
        <begin position="58"/>
        <end position="90"/>
    </location>
</feature>
<dbReference type="PANTHER" id="PTHR24161">
    <property type="entry name" value="ANK_REP_REGION DOMAIN-CONTAINING PROTEIN-RELATED"/>
    <property type="match status" value="1"/>
</dbReference>
<dbReference type="Pfam" id="PF00023">
    <property type="entry name" value="Ank"/>
    <property type="match status" value="1"/>
</dbReference>
<evidence type="ECO:0000313" key="5">
    <source>
        <dbReference type="Proteomes" id="UP000479190"/>
    </source>
</evidence>
<dbReference type="PROSITE" id="PS50297">
    <property type="entry name" value="ANK_REP_REGION"/>
    <property type="match status" value="2"/>
</dbReference>
<dbReference type="EMBL" id="CADCXV010000446">
    <property type="protein sequence ID" value="CAB0030270.1"/>
    <property type="molecule type" value="Genomic_DNA"/>
</dbReference>
<protein>
    <submittedName>
        <fullName evidence="4">Uncharacterized protein</fullName>
    </submittedName>
</protein>
<dbReference type="PANTHER" id="PTHR24161:SF85">
    <property type="entry name" value="PALMITOYLTRANSFERASE HIP14"/>
    <property type="match status" value="1"/>
</dbReference>
<dbReference type="Proteomes" id="UP000479190">
    <property type="component" value="Unassembled WGS sequence"/>
</dbReference>
<gene>
    <name evidence="4" type="ORF">TBRA_LOCUS2277</name>
</gene>
<keyword evidence="2 3" id="KW-0040">ANK repeat</keyword>
<keyword evidence="1" id="KW-0677">Repeat</keyword>
<dbReference type="PROSITE" id="PS50088">
    <property type="entry name" value="ANK_REPEAT"/>
    <property type="match status" value="2"/>
</dbReference>
<dbReference type="SMART" id="SM00248">
    <property type="entry name" value="ANK"/>
    <property type="match status" value="3"/>
</dbReference>
<proteinExistence type="predicted"/>
<keyword evidence="5" id="KW-1185">Reference proteome</keyword>
<organism evidence="4 5">
    <name type="scientific">Trichogramma brassicae</name>
    <dbReference type="NCBI Taxonomy" id="86971"/>
    <lineage>
        <taxon>Eukaryota</taxon>
        <taxon>Metazoa</taxon>
        <taxon>Ecdysozoa</taxon>
        <taxon>Arthropoda</taxon>
        <taxon>Hexapoda</taxon>
        <taxon>Insecta</taxon>
        <taxon>Pterygota</taxon>
        <taxon>Neoptera</taxon>
        <taxon>Endopterygota</taxon>
        <taxon>Hymenoptera</taxon>
        <taxon>Apocrita</taxon>
        <taxon>Proctotrupomorpha</taxon>
        <taxon>Chalcidoidea</taxon>
        <taxon>Trichogrammatidae</taxon>
        <taxon>Trichogramma</taxon>
    </lineage>
</organism>
<dbReference type="InterPro" id="IPR036770">
    <property type="entry name" value="Ankyrin_rpt-contain_sf"/>
</dbReference>
<evidence type="ECO:0000313" key="4">
    <source>
        <dbReference type="EMBL" id="CAB0030270.1"/>
    </source>
</evidence>
<dbReference type="Pfam" id="PF12796">
    <property type="entry name" value="Ank_2"/>
    <property type="match status" value="1"/>
</dbReference>
<feature type="repeat" description="ANK" evidence="3">
    <location>
        <begin position="133"/>
        <end position="161"/>
    </location>
</feature>
<dbReference type="InterPro" id="IPR002110">
    <property type="entry name" value="Ankyrin_rpt"/>
</dbReference>
<dbReference type="AlphaFoldDB" id="A0A6H5I363"/>
<evidence type="ECO:0000256" key="2">
    <source>
        <dbReference type="ARBA" id="ARBA00023043"/>
    </source>
</evidence>
<reference evidence="4 5" key="1">
    <citation type="submission" date="2020-02" db="EMBL/GenBank/DDBJ databases">
        <authorList>
            <person name="Ferguson B K."/>
        </authorList>
    </citation>
    <scope>NUCLEOTIDE SEQUENCE [LARGE SCALE GENOMIC DNA]</scope>
</reference>
<evidence type="ECO:0000256" key="1">
    <source>
        <dbReference type="ARBA" id="ARBA00022737"/>
    </source>
</evidence>
<name>A0A6H5I363_9HYME</name>
<dbReference type="SUPFAM" id="SSF48403">
    <property type="entry name" value="Ankyrin repeat"/>
    <property type="match status" value="1"/>
</dbReference>
<evidence type="ECO:0000256" key="3">
    <source>
        <dbReference type="PROSITE-ProRule" id="PRU00023"/>
    </source>
</evidence>
<sequence>MVLLLRGGANPNLANKKGWTPLHTIAELRCDGEIEIEQFFLINDELNQLVHIDARDKLGNTPLHLASKEGWANMAEMLLRRGANPNLANDEGHTPLHAICARDQFHADDLAETFFKINDELNQRVQIDARDKLGRTPLQLAVANLGLYTVKSLLNRGADLSNFVFRNSSQFDERFKSGRYKDIRYKWELASSLLTVIECLEKRGYELDRSDALTIMKCFAKWELFEKSVDDEKLLCNDEEFKIAAKEIMVKPDLSLYELIHLRPQEAAKLLTYEDYCKFVWSNRLWLLPEESPRTACVVHLCEKLSRKFFLDWAMDLFIELIHYRLPILCCYMILENLNNEDLYNICLAAISPTDKDDKINVIKNVLKRNNERLVRAREAPKRLKIE</sequence>
<dbReference type="Gene3D" id="1.25.40.20">
    <property type="entry name" value="Ankyrin repeat-containing domain"/>
    <property type="match status" value="2"/>
</dbReference>
<dbReference type="OrthoDB" id="496981at2759"/>
<accession>A0A6H5I363</accession>